<accession>A0A7J8W5G1</accession>
<reference evidence="1 2" key="1">
    <citation type="journal article" date="2019" name="Genome Biol. Evol.">
        <title>Insights into the evolution of the New World diploid cottons (Gossypium, subgenus Houzingenia) based on genome sequencing.</title>
        <authorList>
            <person name="Grover C.E."/>
            <person name="Arick M.A. 2nd"/>
            <person name="Thrash A."/>
            <person name="Conover J.L."/>
            <person name="Sanders W.S."/>
            <person name="Peterson D.G."/>
            <person name="Frelichowski J.E."/>
            <person name="Scheffler J.A."/>
            <person name="Scheffler B.E."/>
            <person name="Wendel J.F."/>
        </authorList>
    </citation>
    <scope>NUCLEOTIDE SEQUENCE [LARGE SCALE GENOMIC DNA]</scope>
    <source>
        <strain evidence="1">57</strain>
        <tissue evidence="1">Leaf</tissue>
    </source>
</reference>
<evidence type="ECO:0000313" key="2">
    <source>
        <dbReference type="Proteomes" id="UP000593573"/>
    </source>
</evidence>
<evidence type="ECO:0000313" key="1">
    <source>
        <dbReference type="EMBL" id="MBA0670258.1"/>
    </source>
</evidence>
<dbReference type="AlphaFoldDB" id="A0A7J8W5G1"/>
<comment type="caution">
    <text evidence="1">The sequence shown here is derived from an EMBL/GenBank/DDBJ whole genome shotgun (WGS) entry which is preliminary data.</text>
</comment>
<name>A0A7J8W5G1_9ROSI</name>
<dbReference type="Proteomes" id="UP000593573">
    <property type="component" value="Unassembled WGS sequence"/>
</dbReference>
<keyword evidence="2" id="KW-1185">Reference proteome</keyword>
<proteinExistence type="predicted"/>
<gene>
    <name evidence="1" type="ORF">Goklo_029211</name>
</gene>
<dbReference type="EMBL" id="JABFAB010235913">
    <property type="protein sequence ID" value="MBA0670258.1"/>
    <property type="molecule type" value="Genomic_DNA"/>
</dbReference>
<dbReference type="OrthoDB" id="1430424at2759"/>
<evidence type="ECO:0008006" key="3">
    <source>
        <dbReference type="Google" id="ProtNLM"/>
    </source>
</evidence>
<protein>
    <recommendedName>
        <fullName evidence="3">NAB domain-containing protein</fullName>
    </recommendedName>
</protein>
<organism evidence="1 2">
    <name type="scientific">Gossypium klotzschianum</name>
    <dbReference type="NCBI Taxonomy" id="34286"/>
    <lineage>
        <taxon>Eukaryota</taxon>
        <taxon>Viridiplantae</taxon>
        <taxon>Streptophyta</taxon>
        <taxon>Embryophyta</taxon>
        <taxon>Tracheophyta</taxon>
        <taxon>Spermatophyta</taxon>
        <taxon>Magnoliopsida</taxon>
        <taxon>eudicotyledons</taxon>
        <taxon>Gunneridae</taxon>
        <taxon>Pentapetalae</taxon>
        <taxon>rosids</taxon>
        <taxon>malvids</taxon>
        <taxon>Malvales</taxon>
        <taxon>Malvaceae</taxon>
        <taxon>Malvoideae</taxon>
        <taxon>Gossypium</taxon>
    </lineage>
</organism>
<sequence length="87" mass="10253">MTTSEYDWWWGKRVNDNAPMPSPENTRPIEEHLQVISSELEKKLEAEKMRKGNNKAVEDLNSLKKIIRSCAYRLGLLGWMLEFKKML</sequence>